<dbReference type="PANTHER" id="PTHR31225">
    <property type="entry name" value="OS04G0344100 PROTEIN-RELATED"/>
    <property type="match status" value="1"/>
</dbReference>
<dbReference type="Gene3D" id="1.10.600.10">
    <property type="entry name" value="Farnesyl Diphosphate Synthase"/>
    <property type="match status" value="1"/>
</dbReference>
<dbReference type="SFLD" id="SFLDG01019">
    <property type="entry name" value="Terpene_Cyclase_Like_1_C_Termi"/>
    <property type="match status" value="1"/>
</dbReference>
<evidence type="ECO:0000259" key="4">
    <source>
        <dbReference type="Pfam" id="PF01397"/>
    </source>
</evidence>
<dbReference type="InterPro" id="IPR008949">
    <property type="entry name" value="Isoprenoid_synthase_dom_sf"/>
</dbReference>
<dbReference type="InterPro" id="IPR034741">
    <property type="entry name" value="Terpene_cyclase-like_1_C"/>
</dbReference>
<comment type="caution">
    <text evidence="6">The sequence shown here is derived from an EMBL/GenBank/DDBJ whole genome shotgun (WGS) entry which is preliminary data.</text>
</comment>
<evidence type="ECO:0000256" key="3">
    <source>
        <dbReference type="ARBA" id="ARBA00022842"/>
    </source>
</evidence>
<dbReference type="GO" id="GO:0016102">
    <property type="term" value="P:diterpenoid biosynthetic process"/>
    <property type="evidence" value="ECO:0007669"/>
    <property type="project" value="InterPro"/>
</dbReference>
<dbReference type="SUPFAM" id="SSF48576">
    <property type="entry name" value="Terpenoid synthases"/>
    <property type="match status" value="1"/>
</dbReference>
<dbReference type="GO" id="GO:0046246">
    <property type="term" value="P:terpene biosynthetic process"/>
    <property type="evidence" value="ECO:0007669"/>
    <property type="project" value="UniProtKB-ARBA"/>
</dbReference>
<keyword evidence="7" id="KW-1185">Reference proteome</keyword>
<dbReference type="Pfam" id="PF03936">
    <property type="entry name" value="Terpene_synth_C"/>
    <property type="match status" value="1"/>
</dbReference>
<name>A0AAD5GC23_AMBAR</name>
<dbReference type="FunFam" id="1.50.10.130:FF:000001">
    <property type="entry name" value="Isoprene synthase, chloroplastic"/>
    <property type="match status" value="1"/>
</dbReference>
<dbReference type="FunFam" id="1.10.600.10:FF:000007">
    <property type="entry name" value="Isoprene synthase, chloroplastic"/>
    <property type="match status" value="1"/>
</dbReference>
<dbReference type="InterPro" id="IPR008930">
    <property type="entry name" value="Terpenoid_cyclase/PrenylTrfase"/>
</dbReference>
<keyword evidence="2" id="KW-0479">Metal-binding</keyword>
<dbReference type="Pfam" id="PF01397">
    <property type="entry name" value="Terpene_synth"/>
    <property type="match status" value="1"/>
</dbReference>
<reference evidence="6" key="1">
    <citation type="submission" date="2022-06" db="EMBL/GenBank/DDBJ databases">
        <title>Uncovering the hologenomic basis of an extraordinary plant invasion.</title>
        <authorList>
            <person name="Bieker V.C."/>
            <person name="Martin M.D."/>
            <person name="Gilbert T."/>
            <person name="Hodgins K."/>
            <person name="Battlay P."/>
            <person name="Petersen B."/>
            <person name="Wilson J."/>
        </authorList>
    </citation>
    <scope>NUCLEOTIDE SEQUENCE</scope>
    <source>
        <strain evidence="6">AA19_3_7</strain>
        <tissue evidence="6">Leaf</tissue>
    </source>
</reference>
<dbReference type="SUPFAM" id="SSF48239">
    <property type="entry name" value="Terpenoid cyclases/Protein prenyltransferases"/>
    <property type="match status" value="1"/>
</dbReference>
<proteinExistence type="predicted"/>
<dbReference type="PANTHER" id="PTHR31225:SF9">
    <property type="entry name" value="TERPENE SYNTHASE 10"/>
    <property type="match status" value="1"/>
</dbReference>
<dbReference type="Proteomes" id="UP001206925">
    <property type="component" value="Unassembled WGS sequence"/>
</dbReference>
<evidence type="ECO:0000256" key="1">
    <source>
        <dbReference type="ARBA" id="ARBA00001946"/>
    </source>
</evidence>
<dbReference type="SFLD" id="SFLDS00005">
    <property type="entry name" value="Isoprenoid_Synthase_Type_I"/>
    <property type="match status" value="1"/>
</dbReference>
<evidence type="ECO:0000256" key="2">
    <source>
        <dbReference type="ARBA" id="ARBA00022723"/>
    </source>
</evidence>
<gene>
    <name evidence="6" type="ORF">M8C21_002730</name>
</gene>
<dbReference type="InterPro" id="IPR001906">
    <property type="entry name" value="Terpene_synth_N"/>
</dbReference>
<dbReference type="Gene3D" id="1.50.10.130">
    <property type="entry name" value="Terpene synthase, N-terminal domain"/>
    <property type="match status" value="1"/>
</dbReference>
<dbReference type="CDD" id="cd00684">
    <property type="entry name" value="Terpene_cyclase_plant_C1"/>
    <property type="match status" value="1"/>
</dbReference>
<dbReference type="InterPro" id="IPR036965">
    <property type="entry name" value="Terpene_synth_N_sf"/>
</dbReference>
<accession>A0AAD5GC23</accession>
<organism evidence="6 7">
    <name type="scientific">Ambrosia artemisiifolia</name>
    <name type="common">Common ragweed</name>
    <dbReference type="NCBI Taxonomy" id="4212"/>
    <lineage>
        <taxon>Eukaryota</taxon>
        <taxon>Viridiplantae</taxon>
        <taxon>Streptophyta</taxon>
        <taxon>Embryophyta</taxon>
        <taxon>Tracheophyta</taxon>
        <taxon>Spermatophyta</taxon>
        <taxon>Magnoliopsida</taxon>
        <taxon>eudicotyledons</taxon>
        <taxon>Gunneridae</taxon>
        <taxon>Pentapetalae</taxon>
        <taxon>asterids</taxon>
        <taxon>campanulids</taxon>
        <taxon>Asterales</taxon>
        <taxon>Asteraceae</taxon>
        <taxon>Asteroideae</taxon>
        <taxon>Heliantheae alliance</taxon>
        <taxon>Heliantheae</taxon>
        <taxon>Ambrosia</taxon>
    </lineage>
</organism>
<feature type="domain" description="Terpene synthase N-terminal" evidence="4">
    <location>
        <begin position="36"/>
        <end position="202"/>
    </location>
</feature>
<dbReference type="InterPro" id="IPR050148">
    <property type="entry name" value="Terpene_synthase-like"/>
</dbReference>
<protein>
    <submittedName>
        <fullName evidence="6">Uncharacterized protein</fullName>
    </submittedName>
</protein>
<dbReference type="EMBL" id="JAMZMK010009630">
    <property type="protein sequence ID" value="KAI7734876.1"/>
    <property type="molecule type" value="Genomic_DNA"/>
</dbReference>
<feature type="domain" description="Terpene synthase metal-binding" evidence="5">
    <location>
        <begin position="260"/>
        <end position="498"/>
    </location>
</feature>
<dbReference type="InterPro" id="IPR044814">
    <property type="entry name" value="Terpene_cyclase_plant_C1"/>
</dbReference>
<evidence type="ECO:0000313" key="7">
    <source>
        <dbReference type="Proteomes" id="UP001206925"/>
    </source>
</evidence>
<comment type="cofactor">
    <cofactor evidence="1">
        <name>Mg(2+)</name>
        <dbReference type="ChEBI" id="CHEBI:18420"/>
    </cofactor>
</comment>
<dbReference type="AlphaFoldDB" id="A0AAD5GC23"/>
<sequence>MASILLALQSTPIALLNQNAVEPLTRRSGNYAPTLWSFDFIQSLSSEYAGEAYKARADTLMEALKMMITNVGNPLSSLELVDDLQRLGISYHFEYEISNLLEKIYCNNYKSHDEWRKMGLNLKALGFRLLRQRGYRVPQEIFQNFKDEVEDTTGVLNLYEASYHSFEDESILDDAREFATKYLKENQYNMNESMSILVSHALEVPQHWSVSRVEAKWFIPVYENRSDMNPLLLELAKLDYNIVQAGYIEDVKHASRWWKNTSWDKKLTFARDRLVECFLWTVGFTYQPKFSPGRRNVARVNAMITTIDDVYDVYGTVEELEQFTNIITRWDINAIEELPDYMKICFLGFYNTINEIAYNTMIESGVLILPYLKKAWAELCKSYLVEAKWYYSGHTPTLQEYLDNAWVSISSPLVFMHIRFSSSISSTEEILQWFEESKNIIYLASFICRLADDLGTSSDEMARGDVPKAMQCYMNESGATEDEARRYIKNLMLKTWKKLNKERESARSQHLREFIEYAMDGVRMTQFMYGKGDGHGNPNMTESHLQSLLFNPIV</sequence>
<dbReference type="GO" id="GO:0034005">
    <property type="term" value="F:germacrene-A synthase activity"/>
    <property type="evidence" value="ECO:0007669"/>
    <property type="project" value="UniProtKB-ARBA"/>
</dbReference>
<keyword evidence="3" id="KW-0460">Magnesium</keyword>
<dbReference type="InterPro" id="IPR005630">
    <property type="entry name" value="Terpene_synthase_metal-bd"/>
</dbReference>
<evidence type="ECO:0000313" key="6">
    <source>
        <dbReference type="EMBL" id="KAI7734876.1"/>
    </source>
</evidence>
<dbReference type="GO" id="GO:0000287">
    <property type="term" value="F:magnesium ion binding"/>
    <property type="evidence" value="ECO:0007669"/>
    <property type="project" value="InterPro"/>
</dbReference>
<evidence type="ECO:0000259" key="5">
    <source>
        <dbReference type="Pfam" id="PF03936"/>
    </source>
</evidence>